<dbReference type="AlphaFoldDB" id="A0A4P7IG87"/>
<dbReference type="OrthoDB" id="3787131at2"/>
<feature type="transmembrane region" description="Helical" evidence="1">
    <location>
        <begin position="42"/>
        <end position="63"/>
    </location>
</feature>
<evidence type="ECO:0000256" key="1">
    <source>
        <dbReference type="SAM" id="Phobius"/>
    </source>
</evidence>
<evidence type="ECO:0000313" key="3">
    <source>
        <dbReference type="Proteomes" id="UP000294853"/>
    </source>
</evidence>
<organism evidence="2 3">
    <name type="scientific">Nocardioides seonyuensis</name>
    <dbReference type="NCBI Taxonomy" id="2518371"/>
    <lineage>
        <taxon>Bacteria</taxon>
        <taxon>Bacillati</taxon>
        <taxon>Actinomycetota</taxon>
        <taxon>Actinomycetes</taxon>
        <taxon>Propionibacteriales</taxon>
        <taxon>Nocardioidaceae</taxon>
        <taxon>Nocardioides</taxon>
    </lineage>
</organism>
<accession>A0A4P7IG87</accession>
<dbReference type="EMBL" id="CP038436">
    <property type="protein sequence ID" value="QBX55653.1"/>
    <property type="molecule type" value="Genomic_DNA"/>
</dbReference>
<name>A0A4P7IG87_9ACTN</name>
<reference evidence="2 3" key="1">
    <citation type="submission" date="2019-03" db="EMBL/GenBank/DDBJ databases">
        <title>Three New Species of Nocardioides, Nocardioides euryhalodurans sp. nov., Nocardioides seonyuensis sp. nov. and Nocardioides eburneoflavus sp. nov. Iolated from Soil.</title>
        <authorList>
            <person name="Roh S.G."/>
            <person name="Lee C."/>
            <person name="Kim M.-K."/>
            <person name="Kim S.B."/>
        </authorList>
    </citation>
    <scope>NUCLEOTIDE SEQUENCE [LARGE SCALE GENOMIC DNA]</scope>
    <source>
        <strain evidence="2 3">MMS17-SY207-3</strain>
    </source>
</reference>
<feature type="transmembrane region" description="Helical" evidence="1">
    <location>
        <begin position="12"/>
        <end position="36"/>
    </location>
</feature>
<evidence type="ECO:0000313" key="2">
    <source>
        <dbReference type="EMBL" id="QBX55653.1"/>
    </source>
</evidence>
<keyword evidence="3" id="KW-1185">Reference proteome</keyword>
<dbReference type="Proteomes" id="UP000294853">
    <property type="component" value="Chromosome"/>
</dbReference>
<keyword evidence="1" id="KW-1133">Transmembrane helix</keyword>
<dbReference type="RefSeq" id="WP_135267644.1">
    <property type="nucleotide sequence ID" value="NZ_CP038436.1"/>
</dbReference>
<keyword evidence="1" id="KW-0812">Transmembrane</keyword>
<feature type="transmembrane region" description="Helical" evidence="1">
    <location>
        <begin position="84"/>
        <end position="109"/>
    </location>
</feature>
<sequence>MSSEGQVRLAPRWAVVAMVASTLLLVVAGAVLAPSSSGADRWIAVGLALAGLCGLVFVAHGFWPRTPRPLRPSADGTVTIKAPALQVAAALLAWLVMWVVSGLIVFVVVSRGMNAVESPGAAVAIIGATLASIPDTIRLLTGRLHRWRLSWGPGGVVYRGFRTSLDVPPGRLKHVGLQASRLFRWSGVPPRLRPREGGPRGYGVLLAPRGAEAVVLVPQILFREPAEQVAEELRAAAR</sequence>
<protein>
    <submittedName>
        <fullName evidence="2">Uncharacterized protein</fullName>
    </submittedName>
</protein>
<gene>
    <name evidence="2" type="ORF">EXE58_09445</name>
</gene>
<keyword evidence="1" id="KW-0472">Membrane</keyword>
<feature type="transmembrane region" description="Helical" evidence="1">
    <location>
        <begin position="121"/>
        <end position="140"/>
    </location>
</feature>
<dbReference type="KEGG" id="nsn:EXE58_09445"/>
<proteinExistence type="predicted"/>